<dbReference type="InterPro" id="IPR000835">
    <property type="entry name" value="HTH_MarR-typ"/>
</dbReference>
<dbReference type="InterPro" id="IPR039422">
    <property type="entry name" value="MarR/SlyA-like"/>
</dbReference>
<dbReference type="PROSITE" id="PS01117">
    <property type="entry name" value="HTH_MARR_1"/>
    <property type="match status" value="1"/>
</dbReference>
<protein>
    <submittedName>
        <fullName evidence="5">MarR family winged helix-turn-helix transcriptional regulator</fullName>
    </submittedName>
</protein>
<dbReference type="InterPro" id="IPR036388">
    <property type="entry name" value="WH-like_DNA-bd_sf"/>
</dbReference>
<keyword evidence="1" id="KW-0805">Transcription regulation</keyword>
<dbReference type="PROSITE" id="PS50995">
    <property type="entry name" value="HTH_MARR_2"/>
    <property type="match status" value="1"/>
</dbReference>
<dbReference type="InterPro" id="IPR036390">
    <property type="entry name" value="WH_DNA-bd_sf"/>
</dbReference>
<dbReference type="InterPro" id="IPR023187">
    <property type="entry name" value="Tscrpt_reg_MarR-type_CS"/>
</dbReference>
<dbReference type="SUPFAM" id="SSF46785">
    <property type="entry name" value="Winged helix' DNA-binding domain"/>
    <property type="match status" value="1"/>
</dbReference>
<dbReference type="SMART" id="SM00347">
    <property type="entry name" value="HTH_MARR"/>
    <property type="match status" value="1"/>
</dbReference>
<dbReference type="PANTHER" id="PTHR33164:SF43">
    <property type="entry name" value="HTH-TYPE TRANSCRIPTIONAL REPRESSOR YETL"/>
    <property type="match status" value="1"/>
</dbReference>
<dbReference type="Pfam" id="PF01047">
    <property type="entry name" value="MarR"/>
    <property type="match status" value="1"/>
</dbReference>
<feature type="domain" description="HTH marR-type" evidence="4">
    <location>
        <begin position="11"/>
        <end position="146"/>
    </location>
</feature>
<keyword evidence="2" id="KW-0238">DNA-binding</keyword>
<evidence type="ECO:0000313" key="5">
    <source>
        <dbReference type="EMBL" id="MFB9757853.1"/>
    </source>
</evidence>
<evidence type="ECO:0000256" key="2">
    <source>
        <dbReference type="ARBA" id="ARBA00023125"/>
    </source>
</evidence>
<keyword evidence="3" id="KW-0804">Transcription</keyword>
<dbReference type="Proteomes" id="UP001589609">
    <property type="component" value="Unassembled WGS sequence"/>
</dbReference>
<dbReference type="EMBL" id="JBHMAF010000017">
    <property type="protein sequence ID" value="MFB9757853.1"/>
    <property type="molecule type" value="Genomic_DNA"/>
</dbReference>
<evidence type="ECO:0000259" key="4">
    <source>
        <dbReference type="PROSITE" id="PS50995"/>
    </source>
</evidence>
<organism evidence="5 6">
    <name type="scientific">Ectobacillus funiculus</name>
    <dbReference type="NCBI Taxonomy" id="137993"/>
    <lineage>
        <taxon>Bacteria</taxon>
        <taxon>Bacillati</taxon>
        <taxon>Bacillota</taxon>
        <taxon>Bacilli</taxon>
        <taxon>Bacillales</taxon>
        <taxon>Bacillaceae</taxon>
        <taxon>Ectobacillus</taxon>
    </lineage>
</organism>
<dbReference type="PANTHER" id="PTHR33164">
    <property type="entry name" value="TRANSCRIPTIONAL REGULATOR, MARR FAMILY"/>
    <property type="match status" value="1"/>
</dbReference>
<evidence type="ECO:0000313" key="6">
    <source>
        <dbReference type="Proteomes" id="UP001589609"/>
    </source>
</evidence>
<reference evidence="5 6" key="1">
    <citation type="submission" date="2024-09" db="EMBL/GenBank/DDBJ databases">
        <authorList>
            <person name="Sun Q."/>
            <person name="Mori K."/>
        </authorList>
    </citation>
    <scope>NUCLEOTIDE SEQUENCE [LARGE SCALE GENOMIC DNA]</scope>
    <source>
        <strain evidence="5 6">JCM 11201</strain>
    </source>
</reference>
<comment type="caution">
    <text evidence="5">The sequence shown here is derived from an EMBL/GenBank/DDBJ whole genome shotgun (WGS) entry which is preliminary data.</text>
</comment>
<gene>
    <name evidence="5" type="ORF">ACFFMS_04750</name>
</gene>
<name>A0ABV5WC57_9BACI</name>
<proteinExistence type="predicted"/>
<evidence type="ECO:0000256" key="1">
    <source>
        <dbReference type="ARBA" id="ARBA00023015"/>
    </source>
</evidence>
<keyword evidence="6" id="KW-1185">Reference proteome</keyword>
<accession>A0ABV5WC57</accession>
<dbReference type="Gene3D" id="1.10.10.10">
    <property type="entry name" value="Winged helix-like DNA-binding domain superfamily/Winged helix DNA-binding domain"/>
    <property type="match status" value="1"/>
</dbReference>
<evidence type="ECO:0000256" key="3">
    <source>
        <dbReference type="ARBA" id="ARBA00023163"/>
    </source>
</evidence>
<sequence>MNENNPQLEQTIQVLRSFWRIQRNFGRWGQASIKNSNLSMPQFLILQAMFPAQVISQKSLGERLLFPKSTLSTSVDGLVTLGFLKRSIPEENRREVELELTEAGREQVLLMHNEPNGVYQKMMGALSQLSEESIHTLLELHQQLYELMIDTETTENGEDARC</sequence>